<dbReference type="OrthoDB" id="6627600at2759"/>
<name>A0A0V0Y2F9_TRISP</name>
<gene>
    <name evidence="1" type="ORF">T01_852</name>
</gene>
<accession>A0A0V0Y2F9</accession>
<evidence type="ECO:0000313" key="1">
    <source>
        <dbReference type="EMBL" id="KRX94256.1"/>
    </source>
</evidence>
<dbReference type="AlphaFoldDB" id="A0A0V0Y2F9"/>
<protein>
    <submittedName>
        <fullName evidence="1">Uncharacterized protein</fullName>
    </submittedName>
</protein>
<feature type="non-terminal residue" evidence="1">
    <location>
        <position position="43"/>
    </location>
</feature>
<evidence type="ECO:0000313" key="2">
    <source>
        <dbReference type="Proteomes" id="UP000054776"/>
    </source>
</evidence>
<organism evidence="1 2">
    <name type="scientific">Trichinella spiralis</name>
    <name type="common">Trichina worm</name>
    <dbReference type="NCBI Taxonomy" id="6334"/>
    <lineage>
        <taxon>Eukaryota</taxon>
        <taxon>Metazoa</taxon>
        <taxon>Ecdysozoa</taxon>
        <taxon>Nematoda</taxon>
        <taxon>Enoplea</taxon>
        <taxon>Dorylaimia</taxon>
        <taxon>Trichinellida</taxon>
        <taxon>Trichinellidae</taxon>
        <taxon>Trichinella</taxon>
    </lineage>
</organism>
<keyword evidence="2" id="KW-1185">Reference proteome</keyword>
<dbReference type="Proteomes" id="UP000054776">
    <property type="component" value="Unassembled WGS sequence"/>
</dbReference>
<dbReference type="EMBL" id="JYDH01006863">
    <property type="protein sequence ID" value="KRX94256.1"/>
    <property type="molecule type" value="Genomic_DNA"/>
</dbReference>
<sequence length="43" mass="4656">MWEKLVGVCTDGAPAMLGSRCGFALVAKTLPDDLREDLNFSVE</sequence>
<proteinExistence type="predicted"/>
<comment type="caution">
    <text evidence="1">The sequence shown here is derived from an EMBL/GenBank/DDBJ whole genome shotgun (WGS) entry which is preliminary data.</text>
</comment>
<dbReference type="InParanoid" id="A0A0V0Y2F9"/>
<reference evidence="1 2" key="1">
    <citation type="submission" date="2015-01" db="EMBL/GenBank/DDBJ databases">
        <title>Evolution of Trichinella species and genotypes.</title>
        <authorList>
            <person name="Korhonen P.K."/>
            <person name="Edoardo P."/>
            <person name="Giuseppe L.R."/>
            <person name="Gasser R.B."/>
        </authorList>
    </citation>
    <scope>NUCLEOTIDE SEQUENCE [LARGE SCALE GENOMIC DNA]</scope>
    <source>
        <strain evidence="1">ISS3</strain>
    </source>
</reference>